<evidence type="ECO:0000256" key="3">
    <source>
        <dbReference type="ARBA" id="ARBA00012970"/>
    </source>
</evidence>
<comment type="domain">
    <text evidence="8">Possesses an unusual extended V-shaped dimeric structure with each monomer consisting of three distinct domains arranged along a curved 'spinal' alpha-helix. The N-terminal catalytic domain specifically recognizes the glutamate moiety of the substrate. The second domain is the NADPH-binding domain, and the third C-terminal domain is responsible for dimerization.</text>
</comment>
<evidence type="ECO:0000256" key="12">
    <source>
        <dbReference type="PIRSR" id="PIRSR000445-4"/>
    </source>
</evidence>
<evidence type="ECO:0000256" key="7">
    <source>
        <dbReference type="ARBA" id="ARBA00047464"/>
    </source>
</evidence>
<dbReference type="HAMAP" id="MF_00087">
    <property type="entry name" value="Glu_tRNA_reductase"/>
    <property type="match status" value="1"/>
</dbReference>
<dbReference type="SUPFAM" id="SSF69075">
    <property type="entry name" value="Glutamyl tRNA-reductase dimerization domain"/>
    <property type="match status" value="1"/>
</dbReference>
<evidence type="ECO:0000256" key="2">
    <source>
        <dbReference type="ARBA" id="ARBA00005916"/>
    </source>
</evidence>
<dbReference type="NCBIfam" id="TIGR01035">
    <property type="entry name" value="hemA"/>
    <property type="match status" value="1"/>
</dbReference>
<reference evidence="18 19" key="1">
    <citation type="submission" date="2020-07" db="EMBL/GenBank/DDBJ databases">
        <title>Sequencing the genomes of 1000 actinobacteria strains.</title>
        <authorList>
            <person name="Klenk H.-P."/>
        </authorList>
    </citation>
    <scope>NUCLEOTIDE SEQUENCE [LARGE SCALE GENOMIC DNA]</scope>
    <source>
        <strain evidence="18 19">DSM 15131</strain>
    </source>
</reference>
<dbReference type="Pfam" id="PF05201">
    <property type="entry name" value="GlutR_N"/>
    <property type="match status" value="1"/>
</dbReference>
<dbReference type="EC" id="1.2.1.70" evidence="3 8"/>
<dbReference type="Proteomes" id="UP000562045">
    <property type="component" value="Unassembled WGS sequence"/>
</dbReference>
<dbReference type="SUPFAM" id="SSF51735">
    <property type="entry name" value="NAD(P)-binding Rossmann-fold domains"/>
    <property type="match status" value="1"/>
</dbReference>
<dbReference type="AlphaFoldDB" id="A0A7Y9ZCP1"/>
<evidence type="ECO:0000256" key="13">
    <source>
        <dbReference type="RuleBase" id="RU000584"/>
    </source>
</evidence>
<evidence type="ECO:0000256" key="11">
    <source>
        <dbReference type="PIRSR" id="PIRSR000445-3"/>
    </source>
</evidence>
<dbReference type="Gene3D" id="3.40.50.720">
    <property type="entry name" value="NAD(P)-binding Rossmann-like Domain"/>
    <property type="match status" value="1"/>
</dbReference>
<dbReference type="RefSeq" id="WP_179647325.1">
    <property type="nucleotide sequence ID" value="NZ_JACBZM010000001.1"/>
</dbReference>
<dbReference type="InterPro" id="IPR000343">
    <property type="entry name" value="4pyrrol_synth_GluRdtase"/>
</dbReference>
<comment type="similarity">
    <text evidence="2 8 13">Belongs to the glutamyl-tRNA reductase family.</text>
</comment>
<dbReference type="InterPro" id="IPR015896">
    <property type="entry name" value="4pyrrol_synth_GluRdtase_dimer"/>
</dbReference>
<evidence type="ECO:0000259" key="15">
    <source>
        <dbReference type="Pfam" id="PF00745"/>
    </source>
</evidence>
<feature type="domain" description="Quinate/shikimate 5-dehydrogenase/glutamyl-tRNA reductase" evidence="16">
    <location>
        <begin position="188"/>
        <end position="304"/>
    </location>
</feature>
<evidence type="ECO:0000256" key="10">
    <source>
        <dbReference type="PIRSR" id="PIRSR000445-2"/>
    </source>
</evidence>
<evidence type="ECO:0000256" key="4">
    <source>
        <dbReference type="ARBA" id="ARBA00022857"/>
    </source>
</evidence>
<evidence type="ECO:0000256" key="6">
    <source>
        <dbReference type="ARBA" id="ARBA00023244"/>
    </source>
</evidence>
<feature type="domain" description="Tetrapyrrole biosynthesis glutamyl-tRNA reductase dimerisation" evidence="15">
    <location>
        <begin position="323"/>
        <end position="413"/>
    </location>
</feature>
<dbReference type="EMBL" id="JACBZM010000001">
    <property type="protein sequence ID" value="NYI42997.1"/>
    <property type="molecule type" value="Genomic_DNA"/>
</dbReference>
<accession>A0A7Y9ZCP1</accession>
<comment type="subunit">
    <text evidence="8">Homodimer.</text>
</comment>
<feature type="binding site" evidence="8 10">
    <location>
        <begin position="119"/>
        <end position="121"/>
    </location>
    <ligand>
        <name>substrate</name>
    </ligand>
</feature>
<evidence type="ECO:0000256" key="14">
    <source>
        <dbReference type="SAM" id="MobiDB-lite"/>
    </source>
</evidence>
<dbReference type="PIRSF" id="PIRSF000445">
    <property type="entry name" value="4pyrrol_synth_GluRdtase"/>
    <property type="match status" value="1"/>
</dbReference>
<comment type="catalytic activity">
    <reaction evidence="7 8 13">
        <text>(S)-4-amino-5-oxopentanoate + tRNA(Glu) + NADP(+) = L-glutamyl-tRNA(Glu) + NADPH + H(+)</text>
        <dbReference type="Rhea" id="RHEA:12344"/>
        <dbReference type="Rhea" id="RHEA-COMP:9663"/>
        <dbReference type="Rhea" id="RHEA-COMP:9680"/>
        <dbReference type="ChEBI" id="CHEBI:15378"/>
        <dbReference type="ChEBI" id="CHEBI:57501"/>
        <dbReference type="ChEBI" id="CHEBI:57783"/>
        <dbReference type="ChEBI" id="CHEBI:58349"/>
        <dbReference type="ChEBI" id="CHEBI:78442"/>
        <dbReference type="ChEBI" id="CHEBI:78520"/>
        <dbReference type="EC" id="1.2.1.70"/>
    </reaction>
</comment>
<evidence type="ECO:0000256" key="9">
    <source>
        <dbReference type="PIRSR" id="PIRSR000445-1"/>
    </source>
</evidence>
<comment type="miscellaneous">
    <text evidence="8">During catalysis, the active site Cys acts as a nucleophile attacking the alpha-carbonyl group of tRNA-bound glutamate with the formation of a thioester intermediate between enzyme and glutamate, and the concomitant release of tRNA(Glu). The thioester intermediate is finally reduced by direct hydride transfer from NADPH, to form the product GSA.</text>
</comment>
<feature type="binding site" evidence="8 10">
    <location>
        <position position="114"/>
    </location>
    <ligand>
        <name>substrate</name>
    </ligand>
</feature>
<evidence type="ECO:0000259" key="16">
    <source>
        <dbReference type="Pfam" id="PF01488"/>
    </source>
</evidence>
<dbReference type="InterPro" id="IPR006151">
    <property type="entry name" value="Shikm_DH/Glu-tRNA_Rdtase"/>
</dbReference>
<dbReference type="InterPro" id="IPR036291">
    <property type="entry name" value="NAD(P)-bd_dom_sf"/>
</dbReference>
<comment type="caution">
    <text evidence="18">The sequence shown here is derived from an EMBL/GenBank/DDBJ whole genome shotgun (WGS) entry which is preliminary data.</text>
</comment>
<dbReference type="PANTHER" id="PTHR43013:SF1">
    <property type="entry name" value="GLUTAMYL-TRNA REDUCTASE"/>
    <property type="match status" value="1"/>
</dbReference>
<dbReference type="Pfam" id="PF01488">
    <property type="entry name" value="Shikimate_DH"/>
    <property type="match status" value="1"/>
</dbReference>
<evidence type="ECO:0000256" key="5">
    <source>
        <dbReference type="ARBA" id="ARBA00023002"/>
    </source>
</evidence>
<dbReference type="InterPro" id="IPR018214">
    <property type="entry name" value="GluRdtase_CS"/>
</dbReference>
<dbReference type="SUPFAM" id="SSF69742">
    <property type="entry name" value="Glutamyl tRNA-reductase catalytic, N-terminal domain"/>
    <property type="match status" value="1"/>
</dbReference>
<feature type="domain" description="Glutamyl-tRNA reductase N-terminal" evidence="17">
    <location>
        <begin position="11"/>
        <end position="161"/>
    </location>
</feature>
<dbReference type="InterPro" id="IPR015895">
    <property type="entry name" value="4pyrrol_synth_GluRdtase_N"/>
</dbReference>
<feature type="region of interest" description="Disordered" evidence="14">
    <location>
        <begin position="420"/>
        <end position="450"/>
    </location>
</feature>
<proteinExistence type="inferred from homology"/>
<feature type="site" description="Important for activity" evidence="8 12">
    <location>
        <position position="104"/>
    </location>
</feature>
<feature type="binding site" evidence="8 10">
    <location>
        <position position="125"/>
    </location>
    <ligand>
        <name>substrate</name>
    </ligand>
</feature>
<comment type="pathway">
    <text evidence="1 8 13">Porphyrin-containing compound metabolism; protoporphyrin-IX biosynthesis; 5-aminolevulinate from L-glutamyl-tRNA(Glu): step 1/2.</text>
</comment>
<name>A0A7Y9ZCP1_9ACTN</name>
<evidence type="ECO:0000256" key="1">
    <source>
        <dbReference type="ARBA" id="ARBA00005059"/>
    </source>
</evidence>
<dbReference type="UniPathway" id="UPA00251">
    <property type="reaction ID" value="UER00316"/>
</dbReference>
<evidence type="ECO:0000313" key="18">
    <source>
        <dbReference type="EMBL" id="NYI42997.1"/>
    </source>
</evidence>
<evidence type="ECO:0000313" key="19">
    <source>
        <dbReference type="Proteomes" id="UP000562045"/>
    </source>
</evidence>
<protein>
    <recommendedName>
        <fullName evidence="3 8">Glutamyl-tRNA reductase</fullName>
        <shortName evidence="8">GluTR</shortName>
        <ecNumber evidence="3 8">1.2.1.70</ecNumber>
    </recommendedName>
</protein>
<dbReference type="GO" id="GO:0050661">
    <property type="term" value="F:NADP binding"/>
    <property type="evidence" value="ECO:0007669"/>
    <property type="project" value="InterPro"/>
</dbReference>
<dbReference type="InterPro" id="IPR036343">
    <property type="entry name" value="GluRdtase_N_sf"/>
</dbReference>
<keyword evidence="6 8" id="KW-0627">Porphyrin biosynthesis</keyword>
<gene>
    <name evidence="8" type="primary">hemA</name>
    <name evidence="18" type="ORF">BJ993_000077</name>
</gene>
<evidence type="ECO:0000259" key="17">
    <source>
        <dbReference type="Pfam" id="PF05201"/>
    </source>
</evidence>
<dbReference type="PROSITE" id="PS00747">
    <property type="entry name" value="GLUTR"/>
    <property type="match status" value="1"/>
</dbReference>
<dbReference type="PANTHER" id="PTHR43013">
    <property type="entry name" value="GLUTAMYL-TRNA REDUCTASE"/>
    <property type="match status" value="1"/>
</dbReference>
<sequence>MVISDAQPLVVGLCHQEASLAELGRATLRREALAGALGRLRDAGLEEAVVLSTCSRIEVCTTTTGSADQRAGAVLDAMSEWSGLPRDRIGSLARVLVGREAVDHLFRVTAGLESRLVGDTDVLAQVRGAWRAAGEAGTAGPLTSRLLPASIRCAQQVHTRTPLGRQRRSLARRAVDVGVTLAAPDGTRGLRVLVVGSGQMAQVACEHLATHGLACRVVARDPSYAARLVGPARACAWERLADEVARADLLLCATSAPHHVLTRDQVSAAMAARHVPLTIVDLAVPGNVDPGACGVEGVRLVDLTTLGDDARHDPAVAAAVRDATLLVEEAARRFCDDLAAAHAGPVIRAVREQVERTCREELRRHGGPSDPAALAEAVHAIVGKVMHRPALLARAAAAAGDEGALHLLCEAFGVAPPGQRDAGSTSLNSWSPPASRSSSGPTFGSSWVRK</sequence>
<dbReference type="GO" id="GO:0008883">
    <property type="term" value="F:glutamyl-tRNA reductase activity"/>
    <property type="evidence" value="ECO:0007669"/>
    <property type="project" value="UniProtKB-UniRule"/>
</dbReference>
<feature type="binding site" evidence="8 10">
    <location>
        <begin position="53"/>
        <end position="56"/>
    </location>
    <ligand>
        <name>substrate</name>
    </ligand>
</feature>
<feature type="compositionally biased region" description="Low complexity" evidence="14">
    <location>
        <begin position="426"/>
        <end position="450"/>
    </location>
</feature>
<evidence type="ECO:0000256" key="8">
    <source>
        <dbReference type="HAMAP-Rule" id="MF_00087"/>
    </source>
</evidence>
<keyword evidence="5 8" id="KW-0560">Oxidoreductase</keyword>
<dbReference type="Pfam" id="PF00745">
    <property type="entry name" value="GlutR_dimer"/>
    <property type="match status" value="1"/>
</dbReference>
<organism evidence="18 19">
    <name type="scientific">Nocardioides aromaticivorans</name>
    <dbReference type="NCBI Taxonomy" id="200618"/>
    <lineage>
        <taxon>Bacteria</taxon>
        <taxon>Bacillati</taxon>
        <taxon>Actinomycetota</taxon>
        <taxon>Actinomycetes</taxon>
        <taxon>Propionibacteriales</taxon>
        <taxon>Nocardioidaceae</taxon>
        <taxon>Nocardioides</taxon>
    </lineage>
</organism>
<keyword evidence="4 8" id="KW-0521">NADP</keyword>
<dbReference type="Gene3D" id="3.30.460.30">
    <property type="entry name" value="Glutamyl-tRNA reductase, N-terminal domain"/>
    <property type="match status" value="1"/>
</dbReference>
<feature type="active site" description="Nucleophile" evidence="8 9">
    <location>
        <position position="54"/>
    </location>
</feature>
<dbReference type="InterPro" id="IPR036453">
    <property type="entry name" value="GluRdtase_dimer_dom_sf"/>
</dbReference>
<comment type="function">
    <text evidence="8">Catalyzes the NADPH-dependent reduction of glutamyl-tRNA(Glu) to glutamate 1-semialdehyde (GSA).</text>
</comment>
<feature type="binding site" evidence="8 11">
    <location>
        <begin position="196"/>
        <end position="201"/>
    </location>
    <ligand>
        <name>NADP(+)</name>
        <dbReference type="ChEBI" id="CHEBI:58349"/>
    </ligand>
</feature>
<dbReference type="GO" id="GO:0019353">
    <property type="term" value="P:protoporphyrinogen IX biosynthetic process from glutamate"/>
    <property type="evidence" value="ECO:0007669"/>
    <property type="project" value="TreeGrafter"/>
</dbReference>